<keyword evidence="1" id="KW-0472">Membrane</keyword>
<organism evidence="3 4">
    <name type="scientific">Megalops atlanticus</name>
    <name type="common">Tarpon</name>
    <name type="synonym">Clupea gigantea</name>
    <dbReference type="NCBI Taxonomy" id="7932"/>
    <lineage>
        <taxon>Eukaryota</taxon>
        <taxon>Metazoa</taxon>
        <taxon>Chordata</taxon>
        <taxon>Craniata</taxon>
        <taxon>Vertebrata</taxon>
        <taxon>Euteleostomi</taxon>
        <taxon>Actinopterygii</taxon>
        <taxon>Neopterygii</taxon>
        <taxon>Teleostei</taxon>
        <taxon>Elopiformes</taxon>
        <taxon>Megalopidae</taxon>
        <taxon>Megalops</taxon>
    </lineage>
</organism>
<feature type="chain" id="PRO_5038867009" description="Sperm acrosome membrane-associated protein 1" evidence="2">
    <location>
        <begin position="21"/>
        <end position="189"/>
    </location>
</feature>
<proteinExistence type="predicted"/>
<evidence type="ECO:0000256" key="2">
    <source>
        <dbReference type="SAM" id="SignalP"/>
    </source>
</evidence>
<sequence length="189" mass="20892">MNRTLSCVGIMSFWCRLVLAIGKGLDCMGIEHQNGSASYYLQGMLGAGDCAIEWSSNNTVIAHESASHDMVLTRTTEHLTIQTCKDTVLYMEDCPASGVVQKVLCFCNCTIKGSSKESSNEIPPKVVGRDHQIVIAVIGVISCLFLLFLFIIVYSLKKKRRILGCILRWTKVPVQEMREADVNTTAEVI</sequence>
<dbReference type="Proteomes" id="UP001046870">
    <property type="component" value="Chromosome 10"/>
</dbReference>
<feature type="signal peptide" evidence="2">
    <location>
        <begin position="1"/>
        <end position="20"/>
    </location>
</feature>
<feature type="transmembrane region" description="Helical" evidence="1">
    <location>
        <begin position="133"/>
        <end position="154"/>
    </location>
</feature>
<evidence type="ECO:0000313" key="4">
    <source>
        <dbReference type="Proteomes" id="UP001046870"/>
    </source>
</evidence>
<keyword evidence="1" id="KW-1133">Transmembrane helix</keyword>
<name>A0A9D3TBT2_MEGAT</name>
<gene>
    <name evidence="3" type="ORF">MATL_G00129260</name>
</gene>
<reference evidence="3" key="1">
    <citation type="submission" date="2021-01" db="EMBL/GenBank/DDBJ databases">
        <authorList>
            <person name="Zahm M."/>
            <person name="Roques C."/>
            <person name="Cabau C."/>
            <person name="Klopp C."/>
            <person name="Donnadieu C."/>
            <person name="Jouanno E."/>
            <person name="Lampietro C."/>
            <person name="Louis A."/>
            <person name="Herpin A."/>
            <person name="Echchiki A."/>
            <person name="Berthelot C."/>
            <person name="Parey E."/>
            <person name="Roest-Crollius H."/>
            <person name="Braasch I."/>
            <person name="Postlethwait J."/>
            <person name="Bobe J."/>
            <person name="Montfort J."/>
            <person name="Bouchez O."/>
            <person name="Begum T."/>
            <person name="Mejri S."/>
            <person name="Adams A."/>
            <person name="Chen W.-J."/>
            <person name="Guiguen Y."/>
        </authorList>
    </citation>
    <scope>NUCLEOTIDE SEQUENCE</scope>
    <source>
        <strain evidence="3">YG-15Mar2019-1</strain>
        <tissue evidence="3">Brain</tissue>
    </source>
</reference>
<protein>
    <recommendedName>
        <fullName evidence="5">Sperm acrosome membrane-associated protein 1</fullName>
    </recommendedName>
</protein>
<evidence type="ECO:0008006" key="5">
    <source>
        <dbReference type="Google" id="ProtNLM"/>
    </source>
</evidence>
<dbReference type="EMBL" id="JAFDVH010000010">
    <property type="protein sequence ID" value="KAG7469472.1"/>
    <property type="molecule type" value="Genomic_DNA"/>
</dbReference>
<keyword evidence="1" id="KW-0812">Transmembrane</keyword>
<comment type="caution">
    <text evidence="3">The sequence shown here is derived from an EMBL/GenBank/DDBJ whole genome shotgun (WGS) entry which is preliminary data.</text>
</comment>
<evidence type="ECO:0000313" key="3">
    <source>
        <dbReference type="EMBL" id="KAG7469472.1"/>
    </source>
</evidence>
<keyword evidence="4" id="KW-1185">Reference proteome</keyword>
<evidence type="ECO:0000256" key="1">
    <source>
        <dbReference type="SAM" id="Phobius"/>
    </source>
</evidence>
<keyword evidence="2" id="KW-0732">Signal</keyword>
<dbReference type="AlphaFoldDB" id="A0A9D3TBT2"/>
<accession>A0A9D3TBT2</accession>